<dbReference type="GO" id="GO:0047499">
    <property type="term" value="F:calcium-independent phospholipase A2 activity"/>
    <property type="evidence" value="ECO:0007669"/>
    <property type="project" value="TreeGrafter"/>
</dbReference>
<reference evidence="7" key="1">
    <citation type="submission" date="2025-08" db="UniProtKB">
        <authorList>
            <consortium name="RefSeq"/>
        </authorList>
    </citation>
    <scope>IDENTIFICATION</scope>
    <source>
        <tissue evidence="7">Gonads</tissue>
    </source>
</reference>
<name>A0A6J2XTL4_SITOR</name>
<accession>A0A6J2XTL4</accession>
<feature type="active site" description="Proton acceptor" evidence="4">
    <location>
        <position position="359"/>
    </location>
</feature>
<dbReference type="InterPro" id="IPR002641">
    <property type="entry name" value="PNPLA_dom"/>
</dbReference>
<dbReference type="PROSITE" id="PS51635">
    <property type="entry name" value="PNPLA"/>
    <property type="match status" value="1"/>
</dbReference>
<dbReference type="Pfam" id="PF01734">
    <property type="entry name" value="Patatin"/>
    <property type="match status" value="1"/>
</dbReference>
<dbReference type="KEGG" id="soy:115880765"/>
<feature type="short sequence motif" description="GXGXXG" evidence="4">
    <location>
        <begin position="182"/>
        <end position="187"/>
    </location>
</feature>
<evidence type="ECO:0000256" key="4">
    <source>
        <dbReference type="PROSITE-ProRule" id="PRU01161"/>
    </source>
</evidence>
<evidence type="ECO:0000313" key="6">
    <source>
        <dbReference type="Proteomes" id="UP000504635"/>
    </source>
</evidence>
<feature type="short sequence motif" description="GXSXG" evidence="4">
    <location>
        <begin position="214"/>
        <end position="218"/>
    </location>
</feature>
<dbReference type="GO" id="GO:0016042">
    <property type="term" value="P:lipid catabolic process"/>
    <property type="evidence" value="ECO:0007669"/>
    <property type="project" value="UniProtKB-UniRule"/>
</dbReference>
<organism evidence="6 7">
    <name type="scientific">Sitophilus oryzae</name>
    <name type="common">Rice weevil</name>
    <name type="synonym">Curculio oryzae</name>
    <dbReference type="NCBI Taxonomy" id="7048"/>
    <lineage>
        <taxon>Eukaryota</taxon>
        <taxon>Metazoa</taxon>
        <taxon>Ecdysozoa</taxon>
        <taxon>Arthropoda</taxon>
        <taxon>Hexapoda</taxon>
        <taxon>Insecta</taxon>
        <taxon>Pterygota</taxon>
        <taxon>Neoptera</taxon>
        <taxon>Endopterygota</taxon>
        <taxon>Coleoptera</taxon>
        <taxon>Polyphaga</taxon>
        <taxon>Cucujiformia</taxon>
        <taxon>Curculionidae</taxon>
        <taxon>Dryophthorinae</taxon>
        <taxon>Sitophilus</taxon>
    </lineage>
</organism>
<evidence type="ECO:0000313" key="7">
    <source>
        <dbReference type="RefSeq" id="XP_030753909.1"/>
    </source>
</evidence>
<dbReference type="InParanoid" id="A0A6J2XTL4"/>
<sequence>MPLNTWKVFNSIKNTVSKVSADKLLQANIQQIKIKLPITLGINEYLKLGGEKLNSVQQSLQNIYNSSLSYTLKDNTNHKSWKKSKSQSSDIPGQILQLLNLINLSSTESSLTETVELLLIQLRQNSEIRHIAIKLGAIHLLLRKRSKFQTDKTIGALREALTILGYIDPVSKRGIRILSIDGGGIRGVLVLEMLKKLEELTGQRTYDLFDFICGVSTGAILAYSIGIHLRKLDDIITRYEALSQEIFRQSPFWGTGNLVRKHAYYDTELWEKKLKDYLGADSLISTSRKLQTPKLCVVSAIVNQSQVQAHVFRNYSLPWKFQSYYLGTHDQAVWEAARASAAAPTYFEEFKIGNYIHQDGGILVNNPTAIAVHEAKLLWPNTPVQCVVSFGTGRTVPNKPEVPHKLLSDIGYMGTSWTNKFYKILDSATDTEAVHVMLSDLLPENVYYRFNPYLSEMVGMVESDQKKHEQLKRDAVMYLRRNEDKFQEAAKTLMLKKKITQEIKDKINLQRQIIGI</sequence>
<dbReference type="Gene3D" id="3.40.1090.10">
    <property type="entry name" value="Cytosolic phospholipase A2 catalytic domain"/>
    <property type="match status" value="1"/>
</dbReference>
<proteinExistence type="predicted"/>
<dbReference type="AlphaFoldDB" id="A0A6J2XTL4"/>
<evidence type="ECO:0000259" key="5">
    <source>
        <dbReference type="PROSITE" id="PS51635"/>
    </source>
</evidence>
<dbReference type="GeneID" id="115880765"/>
<dbReference type="PANTHER" id="PTHR24185:SF1">
    <property type="entry name" value="CALCIUM-INDEPENDENT PHOSPHOLIPASE A2-GAMMA"/>
    <property type="match status" value="1"/>
</dbReference>
<evidence type="ECO:0000256" key="1">
    <source>
        <dbReference type="ARBA" id="ARBA00022801"/>
    </source>
</evidence>
<keyword evidence="2 4" id="KW-0442">Lipid degradation</keyword>
<dbReference type="Proteomes" id="UP000504635">
    <property type="component" value="Unplaced"/>
</dbReference>
<dbReference type="OrthoDB" id="630895at2759"/>
<dbReference type="InterPro" id="IPR045217">
    <property type="entry name" value="PNPLA8-like"/>
</dbReference>
<evidence type="ECO:0000256" key="2">
    <source>
        <dbReference type="ARBA" id="ARBA00022963"/>
    </source>
</evidence>
<dbReference type="InterPro" id="IPR016035">
    <property type="entry name" value="Acyl_Trfase/lysoPLipase"/>
</dbReference>
<protein>
    <submittedName>
        <fullName evidence="7">Calcium-independent phospholipase A2-gamma-like isoform X1</fullName>
    </submittedName>
</protein>
<dbReference type="PANTHER" id="PTHR24185">
    <property type="entry name" value="CALCIUM-INDEPENDENT PHOSPHOLIPASE A2-GAMMA"/>
    <property type="match status" value="1"/>
</dbReference>
<dbReference type="RefSeq" id="XP_030753909.1">
    <property type="nucleotide sequence ID" value="XM_030898049.1"/>
</dbReference>
<feature type="active site" description="Nucleophile" evidence="4">
    <location>
        <position position="216"/>
    </location>
</feature>
<feature type="short sequence motif" description="DGA/G" evidence="4">
    <location>
        <begin position="359"/>
        <end position="361"/>
    </location>
</feature>
<keyword evidence="3 4" id="KW-0443">Lipid metabolism</keyword>
<dbReference type="GO" id="GO:0016020">
    <property type="term" value="C:membrane"/>
    <property type="evidence" value="ECO:0007669"/>
    <property type="project" value="TreeGrafter"/>
</dbReference>
<evidence type="ECO:0000256" key="3">
    <source>
        <dbReference type="ARBA" id="ARBA00023098"/>
    </source>
</evidence>
<feature type="domain" description="PNPLA" evidence="5">
    <location>
        <begin position="178"/>
        <end position="372"/>
    </location>
</feature>
<dbReference type="GO" id="GO:0019369">
    <property type="term" value="P:arachidonate metabolic process"/>
    <property type="evidence" value="ECO:0007669"/>
    <property type="project" value="TreeGrafter"/>
</dbReference>
<keyword evidence="6" id="KW-1185">Reference proteome</keyword>
<keyword evidence="1 4" id="KW-0378">Hydrolase</keyword>
<gene>
    <name evidence="7" type="primary">LOC115880765</name>
</gene>
<dbReference type="SUPFAM" id="SSF52151">
    <property type="entry name" value="FabD/lysophospholipase-like"/>
    <property type="match status" value="1"/>
</dbReference>
<dbReference type="CDD" id="cd07211">
    <property type="entry name" value="Pat_PNPLA8"/>
    <property type="match status" value="1"/>
</dbReference>